<reference evidence="2 3" key="1">
    <citation type="submission" date="2022-06" db="EMBL/GenBank/DDBJ databases">
        <title>Genomic Encyclopedia of Archaeal and Bacterial Type Strains, Phase II (KMG-II): from individual species to whole genera.</title>
        <authorList>
            <person name="Goeker M."/>
        </authorList>
    </citation>
    <scope>NUCLEOTIDE SEQUENCE [LARGE SCALE GENOMIC DNA]</scope>
    <source>
        <strain evidence="2 3">DSM 40477</strain>
    </source>
</reference>
<accession>A0ABT1HP95</accession>
<protein>
    <submittedName>
        <fullName evidence="2">Uncharacterized protein</fullName>
    </submittedName>
</protein>
<evidence type="ECO:0000256" key="1">
    <source>
        <dbReference type="SAM" id="Phobius"/>
    </source>
</evidence>
<keyword evidence="3" id="KW-1185">Reference proteome</keyword>
<comment type="caution">
    <text evidence="2">The sequence shown here is derived from an EMBL/GenBank/DDBJ whole genome shotgun (WGS) entry which is preliminary data.</text>
</comment>
<feature type="transmembrane region" description="Helical" evidence="1">
    <location>
        <begin position="6"/>
        <end position="27"/>
    </location>
</feature>
<gene>
    <name evidence="2" type="ORF">LX15_001018</name>
</gene>
<keyword evidence="1" id="KW-0812">Transmembrane</keyword>
<name>A0ABT1HP95_STRSD</name>
<evidence type="ECO:0000313" key="2">
    <source>
        <dbReference type="EMBL" id="MCP2257333.1"/>
    </source>
</evidence>
<keyword evidence="1" id="KW-0472">Membrane</keyword>
<evidence type="ECO:0000313" key="3">
    <source>
        <dbReference type="Proteomes" id="UP001205311"/>
    </source>
</evidence>
<proteinExistence type="predicted"/>
<keyword evidence="1" id="KW-1133">Transmembrane helix</keyword>
<organism evidence="2 3">
    <name type="scientific">Streptoalloteichus tenebrarius (strain ATCC 17920 / DSM 40477 / JCM 4838 / CBS 697.72 / NBRC 16177 / NCIMB 11028 / NRRL B-12390 / A12253. 1 / ISP 5477)</name>
    <name type="common">Streptomyces tenebrarius</name>
    <dbReference type="NCBI Taxonomy" id="1933"/>
    <lineage>
        <taxon>Bacteria</taxon>
        <taxon>Bacillati</taxon>
        <taxon>Actinomycetota</taxon>
        <taxon>Actinomycetes</taxon>
        <taxon>Pseudonocardiales</taxon>
        <taxon>Pseudonocardiaceae</taxon>
        <taxon>Streptoalloteichus</taxon>
    </lineage>
</organism>
<dbReference type="Proteomes" id="UP001205311">
    <property type="component" value="Unassembled WGS sequence"/>
</dbReference>
<dbReference type="NCBIfam" id="NF037944">
    <property type="entry name" value="holin_2"/>
    <property type="match status" value="1"/>
</dbReference>
<sequence>MGVPYLVSLLLVVLGLVVLAALVVPVLRSLRRFAVASRALRATTGDGVGLLRARAAALRVAVAERRAGDLDEPSTPRTI</sequence>
<dbReference type="EMBL" id="JAMTCP010000003">
    <property type="protein sequence ID" value="MCP2257333.1"/>
    <property type="molecule type" value="Genomic_DNA"/>
</dbReference>